<evidence type="ECO:0000313" key="2">
    <source>
        <dbReference type="EMBL" id="STX29287.1"/>
    </source>
</evidence>
<keyword evidence="2" id="KW-0418">Kinase</keyword>
<dbReference type="SUPFAM" id="SSF56112">
    <property type="entry name" value="Protein kinase-like (PK-like)"/>
    <property type="match status" value="1"/>
</dbReference>
<accession>A0A378I268</accession>
<proteinExistence type="predicted"/>
<dbReference type="RefSeq" id="WP_115302970.1">
    <property type="nucleotide sequence ID" value="NZ_CAAAHO010000007.1"/>
</dbReference>
<organism evidence="2 3">
    <name type="scientific">Legionella beliardensis</name>
    <dbReference type="NCBI Taxonomy" id="91822"/>
    <lineage>
        <taxon>Bacteria</taxon>
        <taxon>Pseudomonadati</taxon>
        <taxon>Pseudomonadota</taxon>
        <taxon>Gammaproteobacteria</taxon>
        <taxon>Legionellales</taxon>
        <taxon>Legionellaceae</taxon>
        <taxon>Legionella</taxon>
    </lineage>
</organism>
<gene>
    <name evidence="2" type="ORF">NCTC13315_01826</name>
</gene>
<protein>
    <submittedName>
        <fullName evidence="2">Protein kinase domain</fullName>
    </submittedName>
</protein>
<dbReference type="InterPro" id="IPR000719">
    <property type="entry name" value="Prot_kinase_dom"/>
</dbReference>
<feature type="domain" description="Protein kinase" evidence="1">
    <location>
        <begin position="1"/>
        <end position="264"/>
    </location>
</feature>
<keyword evidence="2" id="KW-0808">Transferase</keyword>
<dbReference type="InterPro" id="IPR011009">
    <property type="entry name" value="Kinase-like_dom_sf"/>
</dbReference>
<dbReference type="Proteomes" id="UP000254968">
    <property type="component" value="Unassembled WGS sequence"/>
</dbReference>
<keyword evidence="3" id="KW-1185">Reference proteome</keyword>
<dbReference type="AlphaFoldDB" id="A0A378I268"/>
<dbReference type="Gene3D" id="1.10.510.10">
    <property type="entry name" value="Transferase(Phosphotransferase) domain 1"/>
    <property type="match status" value="1"/>
</dbReference>
<dbReference type="PROSITE" id="PS50011">
    <property type="entry name" value="PROTEIN_KINASE_DOM"/>
    <property type="match status" value="1"/>
</dbReference>
<reference evidence="2 3" key="1">
    <citation type="submission" date="2018-06" db="EMBL/GenBank/DDBJ databases">
        <authorList>
            <consortium name="Pathogen Informatics"/>
            <person name="Doyle S."/>
        </authorList>
    </citation>
    <scope>NUCLEOTIDE SEQUENCE [LARGE SCALE GENOMIC DNA]</scope>
    <source>
        <strain evidence="2 3">NCTC13315</strain>
    </source>
</reference>
<evidence type="ECO:0000259" key="1">
    <source>
        <dbReference type="PROSITE" id="PS50011"/>
    </source>
</evidence>
<dbReference type="GO" id="GO:0004672">
    <property type="term" value="F:protein kinase activity"/>
    <property type="evidence" value="ECO:0007669"/>
    <property type="project" value="InterPro"/>
</dbReference>
<dbReference type="EMBL" id="UGNV01000001">
    <property type="protein sequence ID" value="STX29287.1"/>
    <property type="molecule type" value="Genomic_DNA"/>
</dbReference>
<sequence length="264" mass="30330">MKLLDTHELFDAIFEASQAFSILDKLIIAKNALEAIAHLHHDARHMVKHEEEERQLAIAKKILGDPQKVKEHADAHETIQAILAARSQKQGILHRNIKLENLYVNAATLAVKRCDYGLAAKLPSRVTKPSLNLTLEEAKTLLIQGKEYLLDTILSEDNFGCVYLARDQETGAWLAISRPLEKISNKFMDTEAIIQELMDENQILSQKPKKNRDDRKQIRENEKIIQKISINQRLIANKITDIQAKEVRQLDEKAREIKKTMKRY</sequence>
<name>A0A378I268_9GAMM</name>
<evidence type="ECO:0000313" key="3">
    <source>
        <dbReference type="Proteomes" id="UP000254968"/>
    </source>
</evidence>
<dbReference type="GO" id="GO:0005524">
    <property type="term" value="F:ATP binding"/>
    <property type="evidence" value="ECO:0007669"/>
    <property type="project" value="InterPro"/>
</dbReference>